<evidence type="ECO:0000256" key="6">
    <source>
        <dbReference type="SAM" id="Phobius"/>
    </source>
</evidence>
<dbReference type="EMBL" id="DWVZ01000177">
    <property type="protein sequence ID" value="HJC64476.1"/>
    <property type="molecule type" value="Genomic_DNA"/>
</dbReference>
<evidence type="ECO:0000256" key="5">
    <source>
        <dbReference type="ARBA" id="ARBA00023136"/>
    </source>
</evidence>
<dbReference type="Pfam" id="PF02687">
    <property type="entry name" value="FtsX"/>
    <property type="match status" value="1"/>
</dbReference>
<evidence type="ECO:0000256" key="1">
    <source>
        <dbReference type="ARBA" id="ARBA00004651"/>
    </source>
</evidence>
<evidence type="ECO:0000313" key="9">
    <source>
        <dbReference type="Proteomes" id="UP000823886"/>
    </source>
</evidence>
<feature type="domain" description="ABC3 transporter permease C-terminal" evidence="7">
    <location>
        <begin position="476"/>
        <end position="552"/>
    </location>
</feature>
<dbReference type="GO" id="GO:0005886">
    <property type="term" value="C:plasma membrane"/>
    <property type="evidence" value="ECO:0007669"/>
    <property type="project" value="UniProtKB-SubCell"/>
</dbReference>
<gene>
    <name evidence="8" type="ORF">H9753_12815</name>
</gene>
<reference evidence="8" key="1">
    <citation type="journal article" date="2021" name="PeerJ">
        <title>Extensive microbial diversity within the chicken gut microbiome revealed by metagenomics and culture.</title>
        <authorList>
            <person name="Gilroy R."/>
            <person name="Ravi A."/>
            <person name="Getino M."/>
            <person name="Pursley I."/>
            <person name="Horton D.L."/>
            <person name="Alikhan N.F."/>
            <person name="Baker D."/>
            <person name="Gharbi K."/>
            <person name="Hall N."/>
            <person name="Watson M."/>
            <person name="Adriaenssens E.M."/>
            <person name="Foster-Nyarko E."/>
            <person name="Jarju S."/>
            <person name="Secka A."/>
            <person name="Antonio M."/>
            <person name="Oren A."/>
            <person name="Chaudhuri R.R."/>
            <person name="La Ragione R."/>
            <person name="Hildebrand F."/>
            <person name="Pallen M.J."/>
        </authorList>
    </citation>
    <scope>NUCLEOTIDE SEQUENCE</scope>
    <source>
        <strain evidence="8">ChiBcec2-3848</strain>
    </source>
</reference>
<keyword evidence="5 6" id="KW-0472">Membrane</keyword>
<comment type="caution">
    <text evidence="8">The sequence shown here is derived from an EMBL/GenBank/DDBJ whole genome shotgun (WGS) entry which is preliminary data.</text>
</comment>
<proteinExistence type="predicted"/>
<organism evidence="8 9">
    <name type="scientific">Candidatus Blautia merdavium</name>
    <dbReference type="NCBI Taxonomy" id="2838494"/>
    <lineage>
        <taxon>Bacteria</taxon>
        <taxon>Bacillati</taxon>
        <taxon>Bacillota</taxon>
        <taxon>Clostridia</taxon>
        <taxon>Lachnospirales</taxon>
        <taxon>Lachnospiraceae</taxon>
        <taxon>Blautia</taxon>
    </lineage>
</organism>
<protein>
    <recommendedName>
        <fullName evidence="7">ABC3 transporter permease C-terminal domain-containing protein</fullName>
    </recommendedName>
</protein>
<evidence type="ECO:0000313" key="8">
    <source>
        <dbReference type="EMBL" id="HJC64476.1"/>
    </source>
</evidence>
<evidence type="ECO:0000259" key="7">
    <source>
        <dbReference type="Pfam" id="PF02687"/>
    </source>
</evidence>
<dbReference type="PROSITE" id="PS51257">
    <property type="entry name" value="PROKAR_LIPOPROTEIN"/>
    <property type="match status" value="1"/>
</dbReference>
<reference evidence="8" key="2">
    <citation type="submission" date="2021-04" db="EMBL/GenBank/DDBJ databases">
        <authorList>
            <person name="Gilroy R."/>
        </authorList>
    </citation>
    <scope>NUCLEOTIDE SEQUENCE</scope>
    <source>
        <strain evidence="8">ChiBcec2-3848</strain>
    </source>
</reference>
<keyword evidence="2" id="KW-1003">Cell membrane</keyword>
<dbReference type="AlphaFoldDB" id="A0A9D2PRQ5"/>
<comment type="subcellular location">
    <subcellularLocation>
        <location evidence="1">Cell membrane</location>
        <topology evidence="1">Multi-pass membrane protein</topology>
    </subcellularLocation>
</comment>
<dbReference type="InterPro" id="IPR003838">
    <property type="entry name" value="ABC3_permease_C"/>
</dbReference>
<dbReference type="Proteomes" id="UP000823886">
    <property type="component" value="Unassembled WGS sequence"/>
</dbReference>
<name>A0A9D2PRQ5_9FIRM</name>
<evidence type="ECO:0000256" key="3">
    <source>
        <dbReference type="ARBA" id="ARBA00022692"/>
    </source>
</evidence>
<sequence length="620" mass="69955">MRNSIRQMCRTPFKLLLLILLTAGCALLLSLGTRLWLETGKQLRQAEETFTTIGMVQQREDAAKISKFWDAGLGIYSYGNSSVYDQILEESILDFEGAQYLAGPEKRPFYGAYLPDFALEKDVQTQLTGEFLAEISPVEDCVPSEPVQVKIDRVLYGDADGSSKCWFCDHNNPNPRPMEKGKTYLAYLHPKSSNHTDRGEVIIECVPQITSFGSTQCDRQGNKVRGSFADSEKPEQLWYEEMLEEVTEDFYTSGRGVYWQNYIEAKKKYDKTVHVLPASCLELLPSFHEKEAVVTEGNPISQEEFDAGDEVCMIPQEFAQRNGLRVGDRISLPLYFADYGNAPGASGQLLGLLNAQGEVYQTFWEAEYRIVGIYQYTPFMEKEDSAKDLSKDIILIPAGSVRASDEKNILQYGPMLRGTTSFQILNGTIAEFQEAFQKTEYANFLEIQFDDNGYEQVRKELKKVRQTALLLCSTGLLASGAVVFLLVYFFVIKQKRRTAIERSLGMSKKQCRGSLLYGIVLFTFAAAVGGSLLSGSIYTQTKESLQKENSQEFSRKYSTWSAEETGEEELQTEENTPISYPVFSMTAVPVFLVLLMADLSWSFLEKNLNAPPMEFLTVRE</sequence>
<feature type="transmembrane region" description="Helical" evidence="6">
    <location>
        <begin position="513"/>
        <end position="538"/>
    </location>
</feature>
<keyword evidence="4 6" id="KW-1133">Transmembrane helix</keyword>
<accession>A0A9D2PRQ5</accession>
<feature type="transmembrane region" description="Helical" evidence="6">
    <location>
        <begin position="578"/>
        <end position="597"/>
    </location>
</feature>
<keyword evidence="3 6" id="KW-0812">Transmembrane</keyword>
<evidence type="ECO:0000256" key="2">
    <source>
        <dbReference type="ARBA" id="ARBA00022475"/>
    </source>
</evidence>
<feature type="transmembrane region" description="Helical" evidence="6">
    <location>
        <begin position="468"/>
        <end position="492"/>
    </location>
</feature>
<evidence type="ECO:0000256" key="4">
    <source>
        <dbReference type="ARBA" id="ARBA00022989"/>
    </source>
</evidence>